<proteinExistence type="inferred from homology"/>
<comment type="similarity">
    <text evidence="1">Belongs to the caleosin family.</text>
</comment>
<organism evidence="2 3">
    <name type="scientific">Cuscuta australis</name>
    <dbReference type="NCBI Taxonomy" id="267555"/>
    <lineage>
        <taxon>Eukaryota</taxon>
        <taxon>Viridiplantae</taxon>
        <taxon>Streptophyta</taxon>
        <taxon>Embryophyta</taxon>
        <taxon>Tracheophyta</taxon>
        <taxon>Spermatophyta</taxon>
        <taxon>Magnoliopsida</taxon>
        <taxon>eudicotyledons</taxon>
        <taxon>Gunneridae</taxon>
        <taxon>Pentapetalae</taxon>
        <taxon>asterids</taxon>
        <taxon>lamiids</taxon>
        <taxon>Solanales</taxon>
        <taxon>Convolvulaceae</taxon>
        <taxon>Cuscuteae</taxon>
        <taxon>Cuscuta</taxon>
        <taxon>Cuscuta subgen. Grammica</taxon>
        <taxon>Cuscuta sect. Cleistogrammica</taxon>
    </lineage>
</organism>
<dbReference type="PANTHER" id="PTHR31495:SF1">
    <property type="entry name" value="INACTIVE PEROXYGENASE-LIKE PROTEIN-RELATED"/>
    <property type="match status" value="1"/>
</dbReference>
<protein>
    <submittedName>
        <fullName evidence="2">Uncharacterized protein</fullName>
    </submittedName>
</protein>
<dbReference type="InterPro" id="IPR007736">
    <property type="entry name" value="Caleosin-related"/>
</dbReference>
<reference evidence="2 3" key="1">
    <citation type="submission" date="2018-06" db="EMBL/GenBank/DDBJ databases">
        <title>The Genome of Cuscuta australis (Dodder) Provides Insight into the Evolution of Plant Parasitism.</title>
        <authorList>
            <person name="Liu H."/>
        </authorList>
    </citation>
    <scope>NUCLEOTIDE SEQUENCE [LARGE SCALE GENOMIC DNA]</scope>
    <source>
        <strain evidence="3">cv. Yunnan</strain>
        <tissue evidence="2">Vines</tissue>
    </source>
</reference>
<dbReference type="Proteomes" id="UP000249390">
    <property type="component" value="Unassembled WGS sequence"/>
</dbReference>
<keyword evidence="3" id="KW-1185">Reference proteome</keyword>
<dbReference type="GO" id="GO:0004497">
    <property type="term" value="F:monooxygenase activity"/>
    <property type="evidence" value="ECO:0007669"/>
    <property type="project" value="TreeGrafter"/>
</dbReference>
<evidence type="ECO:0000313" key="2">
    <source>
        <dbReference type="EMBL" id="RAL47818.1"/>
    </source>
</evidence>
<dbReference type="EMBL" id="NQVE01000110">
    <property type="protein sequence ID" value="RAL47818.1"/>
    <property type="molecule type" value="Genomic_DNA"/>
</dbReference>
<dbReference type="PANTHER" id="PTHR31495">
    <property type="entry name" value="PEROXYGENASE 3-RELATED"/>
    <property type="match status" value="1"/>
</dbReference>
<dbReference type="Pfam" id="PF05042">
    <property type="entry name" value="Caleosin"/>
    <property type="match status" value="1"/>
</dbReference>
<evidence type="ECO:0000256" key="1">
    <source>
        <dbReference type="ARBA" id="ARBA00006765"/>
    </source>
</evidence>
<evidence type="ECO:0000313" key="3">
    <source>
        <dbReference type="Proteomes" id="UP000249390"/>
    </source>
</evidence>
<comment type="caution">
    <text evidence="2">The sequence shown here is derived from an EMBL/GenBank/DDBJ whole genome shotgun (WGS) entry which is preliminary data.</text>
</comment>
<dbReference type="GO" id="GO:0005509">
    <property type="term" value="F:calcium ion binding"/>
    <property type="evidence" value="ECO:0007669"/>
    <property type="project" value="TreeGrafter"/>
</dbReference>
<name>A0A328DTB9_9ASTE</name>
<gene>
    <name evidence="2" type="ORF">DM860_011403</name>
</gene>
<accession>A0A328DTB9</accession>
<dbReference type="AlphaFoldDB" id="A0A328DTB9"/>
<sequence length="122" mass="14032">MATNSINEHFTIFFKKGKWLSPLFPIEVENIKLAKHTSDSGVYDSEGRFVLSKFEEIFKKHARSSANGMTSKEFDELLKANREPKDYKGWILALSEWKVLFGTWNSNYGIGIGDFKFNSGVW</sequence>